<organism evidence="2 3">
    <name type="scientific">Actinomycetospora flava</name>
    <dbReference type="NCBI Taxonomy" id="3129232"/>
    <lineage>
        <taxon>Bacteria</taxon>
        <taxon>Bacillati</taxon>
        <taxon>Actinomycetota</taxon>
        <taxon>Actinomycetes</taxon>
        <taxon>Pseudonocardiales</taxon>
        <taxon>Pseudonocardiaceae</taxon>
        <taxon>Actinomycetospora</taxon>
    </lineage>
</organism>
<evidence type="ECO:0000313" key="2">
    <source>
        <dbReference type="EMBL" id="MEJ2865976.1"/>
    </source>
</evidence>
<reference evidence="2 3" key="1">
    <citation type="submission" date="2024-03" db="EMBL/GenBank/DDBJ databases">
        <title>Actinomycetospora sp. OC33-EN07, a novel actinomycete isolated from wild orchid (Aerides multiflora).</title>
        <authorList>
            <person name="Suriyachadkun C."/>
        </authorList>
    </citation>
    <scope>NUCLEOTIDE SEQUENCE [LARGE SCALE GENOMIC DNA]</scope>
    <source>
        <strain evidence="2 3">OC33-EN07</strain>
    </source>
</reference>
<evidence type="ECO:0000313" key="3">
    <source>
        <dbReference type="Proteomes" id="UP001369736"/>
    </source>
</evidence>
<accession>A0ABU8MFK4</accession>
<dbReference type="RefSeq" id="WP_337707358.1">
    <property type="nucleotide sequence ID" value="NZ_JBBEGM010000025.1"/>
</dbReference>
<proteinExistence type="predicted"/>
<sequence length="187" mass="20467">MTHPPFEPEPDPDDEGSLPGPQRPEEAILRRQLVADAELAHLVRTSGPKSTTYRTVAHVLDENLVGALLGPLRSGSLGMAIAGAIGIDLGFVAVTAENAALALEAAALSVCLFMNSHLLGMSWRPEDRRTLRASLELLGFVKYSEMHLTRMTNALTTDTTGHVPTLDQHLLDDLRRSRRYRRDLGHT</sequence>
<protein>
    <submittedName>
        <fullName evidence="2">Uncharacterized protein</fullName>
    </submittedName>
</protein>
<keyword evidence="3" id="KW-1185">Reference proteome</keyword>
<gene>
    <name evidence="2" type="ORF">WCD58_32825</name>
</gene>
<dbReference type="Proteomes" id="UP001369736">
    <property type="component" value="Unassembled WGS sequence"/>
</dbReference>
<name>A0ABU8MFK4_9PSEU</name>
<evidence type="ECO:0000256" key="1">
    <source>
        <dbReference type="SAM" id="MobiDB-lite"/>
    </source>
</evidence>
<comment type="caution">
    <text evidence="2">The sequence shown here is derived from an EMBL/GenBank/DDBJ whole genome shotgun (WGS) entry which is preliminary data.</text>
</comment>
<dbReference type="EMBL" id="JBBEGM010000025">
    <property type="protein sequence ID" value="MEJ2865976.1"/>
    <property type="molecule type" value="Genomic_DNA"/>
</dbReference>
<feature type="region of interest" description="Disordered" evidence="1">
    <location>
        <begin position="1"/>
        <end position="23"/>
    </location>
</feature>